<sequence length="425" mass="47733">MLLIDEQGNVIKGYIPASRVQTYLRKMTSGTVYRLNKFFGSRNKAQYRVADHNVTVMFSWNTVLTPLQNSPILFPEDRFRFHDHEEFEANCDLRGDRYAYFRLCWSHEADQWASYDRASHNCESDIVEKRHLVVHVQTHGGPVMKLYLWDQAATVFCRSSNLMEALHSVLLVTTMNPKRIGGTLALTSMTSSRVFMDNDVQPTRDYLDWLGSNSGVANEVIADVVTKPETVTLGELFSYIKQETAKVAWFECTATIDDVLHGSPWYYPSCGGCNTKATKGPTSLVCTNKKCANSEVVGVPQYLTKISVYDKREQAVFVLLGDAGRELTGKHASELVARYFEFNEDVGADHTVPVPQTLMDTIGQTRKFVVKVSQHNLTGKTQTITVTKVLPEPAPQNAIEDPADERIRKASDSLESQEAKRAKSG</sequence>
<dbReference type="GO" id="GO:0000724">
    <property type="term" value="P:double-strand break repair via homologous recombination"/>
    <property type="evidence" value="ECO:0007669"/>
    <property type="project" value="TreeGrafter"/>
</dbReference>
<evidence type="ECO:0000313" key="4">
    <source>
        <dbReference type="Proteomes" id="UP000886595"/>
    </source>
</evidence>
<dbReference type="GO" id="GO:0007004">
    <property type="term" value="P:telomere maintenance via telomerase"/>
    <property type="evidence" value="ECO:0007669"/>
    <property type="project" value="TreeGrafter"/>
</dbReference>
<proteinExistence type="predicted"/>
<organism evidence="3 4">
    <name type="scientific">Brassica carinata</name>
    <name type="common">Ethiopian mustard</name>
    <name type="synonym">Abyssinian cabbage</name>
    <dbReference type="NCBI Taxonomy" id="52824"/>
    <lineage>
        <taxon>Eukaryota</taxon>
        <taxon>Viridiplantae</taxon>
        <taxon>Streptophyta</taxon>
        <taxon>Embryophyta</taxon>
        <taxon>Tracheophyta</taxon>
        <taxon>Spermatophyta</taxon>
        <taxon>Magnoliopsida</taxon>
        <taxon>eudicotyledons</taxon>
        <taxon>Gunneridae</taxon>
        <taxon>Pentapetalae</taxon>
        <taxon>rosids</taxon>
        <taxon>malvids</taxon>
        <taxon>Brassicales</taxon>
        <taxon>Brassicaceae</taxon>
        <taxon>Brassiceae</taxon>
        <taxon>Brassica</taxon>
    </lineage>
</organism>
<dbReference type="Pfam" id="PF08646">
    <property type="entry name" value="Rep_fac-A_C"/>
    <property type="match status" value="1"/>
</dbReference>
<dbReference type="EMBL" id="JAAMPC010000014">
    <property type="protein sequence ID" value="KAG2266322.1"/>
    <property type="molecule type" value="Genomic_DNA"/>
</dbReference>
<dbReference type="Proteomes" id="UP000886595">
    <property type="component" value="Unassembled WGS sequence"/>
</dbReference>
<dbReference type="GO" id="GO:0006289">
    <property type="term" value="P:nucleotide-excision repair"/>
    <property type="evidence" value="ECO:0007669"/>
    <property type="project" value="TreeGrafter"/>
</dbReference>
<dbReference type="InterPro" id="IPR012340">
    <property type="entry name" value="NA-bd_OB-fold"/>
</dbReference>
<protein>
    <recommendedName>
        <fullName evidence="2">Replication factor A C-terminal domain-containing protein</fullName>
    </recommendedName>
</protein>
<keyword evidence="4" id="KW-1185">Reference proteome</keyword>
<dbReference type="GO" id="GO:0051321">
    <property type="term" value="P:meiotic cell cycle"/>
    <property type="evidence" value="ECO:0007669"/>
    <property type="project" value="TreeGrafter"/>
</dbReference>
<dbReference type="PANTHER" id="PTHR23273:SF162">
    <property type="entry name" value="REPLICATION FACTOR A C-TERMINAL DOMAIN-CONTAINING PROTEIN"/>
    <property type="match status" value="1"/>
</dbReference>
<dbReference type="AlphaFoldDB" id="A0A8X7QBH5"/>
<evidence type="ECO:0000256" key="1">
    <source>
        <dbReference type="SAM" id="MobiDB-lite"/>
    </source>
</evidence>
<name>A0A8X7QBH5_BRACI</name>
<dbReference type="SUPFAM" id="SSF50249">
    <property type="entry name" value="Nucleic acid-binding proteins"/>
    <property type="match status" value="1"/>
</dbReference>
<reference evidence="3 4" key="1">
    <citation type="submission" date="2020-02" db="EMBL/GenBank/DDBJ databases">
        <authorList>
            <person name="Ma Q."/>
            <person name="Huang Y."/>
            <person name="Song X."/>
            <person name="Pei D."/>
        </authorList>
    </citation>
    <scope>NUCLEOTIDE SEQUENCE [LARGE SCALE GENOMIC DNA]</scope>
    <source>
        <strain evidence="3">Sxm20200214</strain>
        <tissue evidence="3">Leaf</tissue>
    </source>
</reference>
<dbReference type="GO" id="GO:0043047">
    <property type="term" value="F:single-stranded telomeric DNA binding"/>
    <property type="evidence" value="ECO:0007669"/>
    <property type="project" value="TreeGrafter"/>
</dbReference>
<feature type="compositionally biased region" description="Basic and acidic residues" evidence="1">
    <location>
        <begin position="404"/>
        <end position="425"/>
    </location>
</feature>
<accession>A0A8X7QBH5</accession>
<feature type="domain" description="Replication factor A C-terminal" evidence="2">
    <location>
        <begin position="249"/>
        <end position="337"/>
    </location>
</feature>
<feature type="region of interest" description="Disordered" evidence="1">
    <location>
        <begin position="392"/>
        <end position="425"/>
    </location>
</feature>
<evidence type="ECO:0000313" key="3">
    <source>
        <dbReference type="EMBL" id="KAG2266322.1"/>
    </source>
</evidence>
<dbReference type="Gene3D" id="2.40.50.140">
    <property type="entry name" value="Nucleic acid-binding proteins"/>
    <property type="match status" value="3"/>
</dbReference>
<dbReference type="InterPro" id="IPR013955">
    <property type="entry name" value="Rep_factor-A_C"/>
</dbReference>
<gene>
    <name evidence="3" type="ORF">Bca52824_073401</name>
</gene>
<comment type="caution">
    <text evidence="3">The sequence shown here is derived from an EMBL/GenBank/DDBJ whole genome shotgun (WGS) entry which is preliminary data.</text>
</comment>
<evidence type="ECO:0000259" key="2">
    <source>
        <dbReference type="Pfam" id="PF08646"/>
    </source>
</evidence>
<dbReference type="GO" id="GO:0005662">
    <property type="term" value="C:DNA replication factor A complex"/>
    <property type="evidence" value="ECO:0007669"/>
    <property type="project" value="TreeGrafter"/>
</dbReference>
<dbReference type="GO" id="GO:0003684">
    <property type="term" value="F:damaged DNA binding"/>
    <property type="evidence" value="ECO:0007669"/>
    <property type="project" value="TreeGrafter"/>
</dbReference>
<dbReference type="OrthoDB" id="696691at2759"/>
<dbReference type="PANTHER" id="PTHR23273">
    <property type="entry name" value="REPLICATION FACTOR A 1, RFA1"/>
    <property type="match status" value="1"/>
</dbReference>